<feature type="domain" description="Glycosyl transferase family 1" evidence="1">
    <location>
        <begin position="48"/>
        <end position="196"/>
    </location>
</feature>
<dbReference type="AlphaFoldDB" id="X1SW91"/>
<dbReference type="SUPFAM" id="SSF53756">
    <property type="entry name" value="UDP-Glycosyltransferase/glycogen phosphorylase"/>
    <property type="match status" value="1"/>
</dbReference>
<reference evidence="2" key="1">
    <citation type="journal article" date="2014" name="Front. Microbiol.">
        <title>High frequency of phylogenetically diverse reductive dehalogenase-homologous genes in deep subseafloor sedimentary metagenomes.</title>
        <authorList>
            <person name="Kawai M."/>
            <person name="Futagami T."/>
            <person name="Toyoda A."/>
            <person name="Takaki Y."/>
            <person name="Nishi S."/>
            <person name="Hori S."/>
            <person name="Arai W."/>
            <person name="Tsubouchi T."/>
            <person name="Morono Y."/>
            <person name="Uchiyama I."/>
            <person name="Ito T."/>
            <person name="Fujiyama A."/>
            <person name="Inagaki F."/>
            <person name="Takami H."/>
        </authorList>
    </citation>
    <scope>NUCLEOTIDE SEQUENCE</scope>
    <source>
        <strain evidence="2">Expedition CK06-06</strain>
    </source>
</reference>
<evidence type="ECO:0000259" key="1">
    <source>
        <dbReference type="Pfam" id="PF00534"/>
    </source>
</evidence>
<dbReference type="GO" id="GO:0016757">
    <property type="term" value="F:glycosyltransferase activity"/>
    <property type="evidence" value="ECO:0007669"/>
    <property type="project" value="InterPro"/>
</dbReference>
<evidence type="ECO:0000313" key="2">
    <source>
        <dbReference type="EMBL" id="GAI79595.1"/>
    </source>
</evidence>
<name>X1SW91_9ZZZZ</name>
<dbReference type="PANTHER" id="PTHR45947">
    <property type="entry name" value="SULFOQUINOVOSYL TRANSFERASE SQD2"/>
    <property type="match status" value="1"/>
</dbReference>
<sequence>FALYYDLRAAQQVDYLIAISQTVAKRIKRYYDREAEVIYPPVRVSQFELSKNTGEYFLIISRLVPYKKVDLAIEAFNQLAIPLVIVGEGRDRQRLEQISKRNIHFAERVSDEQLKEYYRKCTALIFPGEEDFGIVPIEANASGKPVIAYAAGGTLETVVDGITGTFFYKRTPQALIEAIRNFNASGYDPTRIREHAMKFDIEVFKRRIKKFVVEKWEKHKTKMKF</sequence>
<dbReference type="Pfam" id="PF00534">
    <property type="entry name" value="Glycos_transf_1"/>
    <property type="match status" value="1"/>
</dbReference>
<dbReference type="EMBL" id="BARW01006701">
    <property type="protein sequence ID" value="GAI79595.1"/>
    <property type="molecule type" value="Genomic_DNA"/>
</dbReference>
<accession>X1SW91</accession>
<dbReference type="PANTHER" id="PTHR45947:SF3">
    <property type="entry name" value="SULFOQUINOVOSYL TRANSFERASE SQD2"/>
    <property type="match status" value="1"/>
</dbReference>
<dbReference type="InterPro" id="IPR001296">
    <property type="entry name" value="Glyco_trans_1"/>
</dbReference>
<protein>
    <recommendedName>
        <fullName evidence="1">Glycosyl transferase family 1 domain-containing protein</fullName>
    </recommendedName>
</protein>
<dbReference type="InterPro" id="IPR050194">
    <property type="entry name" value="Glycosyltransferase_grp1"/>
</dbReference>
<dbReference type="Gene3D" id="3.40.50.2000">
    <property type="entry name" value="Glycogen Phosphorylase B"/>
    <property type="match status" value="2"/>
</dbReference>
<organism evidence="2">
    <name type="scientific">marine sediment metagenome</name>
    <dbReference type="NCBI Taxonomy" id="412755"/>
    <lineage>
        <taxon>unclassified sequences</taxon>
        <taxon>metagenomes</taxon>
        <taxon>ecological metagenomes</taxon>
    </lineage>
</organism>
<gene>
    <name evidence="2" type="ORF">S12H4_14077</name>
</gene>
<proteinExistence type="predicted"/>
<comment type="caution">
    <text evidence="2">The sequence shown here is derived from an EMBL/GenBank/DDBJ whole genome shotgun (WGS) entry which is preliminary data.</text>
</comment>
<feature type="non-terminal residue" evidence="2">
    <location>
        <position position="1"/>
    </location>
</feature>